<keyword evidence="2" id="KW-0597">Phosphoprotein</keyword>
<feature type="region of interest" description="Disordered" evidence="5">
    <location>
        <begin position="1745"/>
        <end position="1786"/>
    </location>
</feature>
<dbReference type="InterPro" id="IPR051342">
    <property type="entry name" value="PDZ_scaffold"/>
</dbReference>
<feature type="domain" description="PDZ" evidence="6">
    <location>
        <begin position="1435"/>
        <end position="1518"/>
    </location>
</feature>
<dbReference type="Gene3D" id="2.30.42.10">
    <property type="match status" value="13"/>
</dbReference>
<dbReference type="InterPro" id="IPR004172">
    <property type="entry name" value="L27_dom"/>
</dbReference>
<gene>
    <name evidence="8" type="primary">106060106</name>
</gene>
<feature type="domain" description="PDZ" evidence="6">
    <location>
        <begin position="633"/>
        <end position="723"/>
    </location>
</feature>
<dbReference type="PROSITE" id="PS50106">
    <property type="entry name" value="PDZ"/>
    <property type="match status" value="13"/>
</dbReference>
<dbReference type="CDD" id="cd06672">
    <property type="entry name" value="PDZ8_MUPP1-PDZ7_PATJ-PDZ2_INAD-like"/>
    <property type="match status" value="1"/>
</dbReference>
<feature type="region of interest" description="Disordered" evidence="5">
    <location>
        <begin position="890"/>
        <end position="933"/>
    </location>
</feature>
<feature type="compositionally biased region" description="Low complexity" evidence="5">
    <location>
        <begin position="908"/>
        <end position="933"/>
    </location>
</feature>
<reference evidence="8" key="1">
    <citation type="submission" date="2020-05" db="UniProtKB">
        <authorList>
            <consortium name="EnsemblMetazoa"/>
        </authorList>
    </citation>
    <scope>IDENTIFICATION</scope>
    <source>
        <strain evidence="8">BB02</strain>
    </source>
</reference>
<organism evidence="8 9">
    <name type="scientific">Biomphalaria glabrata</name>
    <name type="common">Bloodfluke planorb</name>
    <name type="synonym">Freshwater snail</name>
    <dbReference type="NCBI Taxonomy" id="6526"/>
    <lineage>
        <taxon>Eukaryota</taxon>
        <taxon>Metazoa</taxon>
        <taxon>Spiralia</taxon>
        <taxon>Lophotrochozoa</taxon>
        <taxon>Mollusca</taxon>
        <taxon>Gastropoda</taxon>
        <taxon>Heterobranchia</taxon>
        <taxon>Euthyneura</taxon>
        <taxon>Panpulmonata</taxon>
        <taxon>Hygrophila</taxon>
        <taxon>Lymnaeoidea</taxon>
        <taxon>Planorbidae</taxon>
        <taxon>Biomphalaria</taxon>
    </lineage>
</organism>
<proteinExistence type="predicted"/>
<dbReference type="PANTHER" id="PTHR19964:SF92">
    <property type="entry name" value="PATJ HOMOLOG"/>
    <property type="match status" value="1"/>
</dbReference>
<feature type="domain" description="PDZ" evidence="6">
    <location>
        <begin position="1112"/>
        <end position="1204"/>
    </location>
</feature>
<evidence type="ECO:0000256" key="2">
    <source>
        <dbReference type="ARBA" id="ARBA00022553"/>
    </source>
</evidence>
<accession>A0A2C9KCL7</accession>
<dbReference type="Gene3D" id="1.10.287.650">
    <property type="entry name" value="L27 domain"/>
    <property type="match status" value="1"/>
</dbReference>
<dbReference type="InterPro" id="IPR001478">
    <property type="entry name" value="PDZ"/>
</dbReference>
<feature type="region of interest" description="Disordered" evidence="5">
    <location>
        <begin position="1060"/>
        <end position="1089"/>
    </location>
</feature>
<evidence type="ECO:0000259" key="7">
    <source>
        <dbReference type="PROSITE" id="PS51022"/>
    </source>
</evidence>
<dbReference type="FunFam" id="2.30.42.10:FF:000125">
    <property type="entry name" value="PATJ, crumbs cell polarity complex component"/>
    <property type="match status" value="1"/>
</dbReference>
<dbReference type="CDD" id="cd06668">
    <property type="entry name" value="PDZ4_MUPP1-like"/>
    <property type="match status" value="1"/>
</dbReference>
<dbReference type="Pfam" id="PF00595">
    <property type="entry name" value="PDZ"/>
    <property type="match status" value="13"/>
</dbReference>
<dbReference type="FunFam" id="2.30.42.10:FF:000070">
    <property type="entry name" value="Multiple PDZ domain protein"/>
    <property type="match status" value="1"/>
</dbReference>
<evidence type="ECO:0000256" key="4">
    <source>
        <dbReference type="ARBA" id="ARBA00023136"/>
    </source>
</evidence>
<dbReference type="InterPro" id="IPR036892">
    <property type="entry name" value="L27_dom_sf"/>
</dbReference>
<feature type="domain" description="PDZ" evidence="6">
    <location>
        <begin position="458"/>
        <end position="546"/>
    </location>
</feature>
<evidence type="ECO:0000259" key="6">
    <source>
        <dbReference type="PROSITE" id="PS50106"/>
    </source>
</evidence>
<dbReference type="VEuPathDB" id="VectorBase:BGLAX_052404"/>
<evidence type="ECO:0000256" key="3">
    <source>
        <dbReference type="ARBA" id="ARBA00022737"/>
    </source>
</evidence>
<feature type="domain" description="PDZ" evidence="6">
    <location>
        <begin position="953"/>
        <end position="1023"/>
    </location>
</feature>
<feature type="compositionally biased region" description="Polar residues" evidence="5">
    <location>
        <begin position="1403"/>
        <end position="1428"/>
    </location>
</feature>
<feature type="domain" description="PDZ" evidence="6">
    <location>
        <begin position="135"/>
        <end position="221"/>
    </location>
</feature>
<dbReference type="OrthoDB" id="6022711at2759"/>
<dbReference type="CDD" id="cd06669">
    <property type="entry name" value="PDZ5_MUPP1-like"/>
    <property type="match status" value="1"/>
</dbReference>
<dbReference type="CDD" id="cd06791">
    <property type="entry name" value="PDZ3_MUPP1-like"/>
    <property type="match status" value="1"/>
</dbReference>
<comment type="subcellular location">
    <subcellularLocation>
        <location evidence="1">Membrane</location>
    </subcellularLocation>
</comment>
<dbReference type="SUPFAM" id="SSF101288">
    <property type="entry name" value="L27 domain"/>
    <property type="match status" value="1"/>
</dbReference>
<feature type="domain" description="PDZ" evidence="6">
    <location>
        <begin position="1567"/>
        <end position="1650"/>
    </location>
</feature>
<dbReference type="GO" id="GO:0016020">
    <property type="term" value="C:membrane"/>
    <property type="evidence" value="ECO:0007669"/>
    <property type="project" value="UniProtKB-SubCell"/>
</dbReference>
<dbReference type="CDD" id="cd06689">
    <property type="entry name" value="PDZ1_MUPP1-like"/>
    <property type="match status" value="1"/>
</dbReference>
<evidence type="ECO:0008006" key="10">
    <source>
        <dbReference type="Google" id="ProtNLM"/>
    </source>
</evidence>
<feature type="domain" description="PDZ" evidence="6">
    <location>
        <begin position="798"/>
        <end position="873"/>
    </location>
</feature>
<name>A0A2C9KCL7_BIOGL</name>
<feature type="domain" description="PDZ" evidence="6">
    <location>
        <begin position="1915"/>
        <end position="1998"/>
    </location>
</feature>
<feature type="compositionally biased region" description="Polar residues" evidence="5">
    <location>
        <begin position="1216"/>
        <end position="1248"/>
    </location>
</feature>
<keyword evidence="4" id="KW-0472">Membrane</keyword>
<feature type="compositionally biased region" description="Polar residues" evidence="5">
    <location>
        <begin position="227"/>
        <end position="236"/>
    </location>
</feature>
<dbReference type="SUPFAM" id="SSF50156">
    <property type="entry name" value="PDZ domain-like"/>
    <property type="match status" value="13"/>
</dbReference>
<dbReference type="CDD" id="cd06673">
    <property type="entry name" value="PDZ10_MUPP1-PDZ8_PATJ-like"/>
    <property type="match status" value="1"/>
</dbReference>
<dbReference type="CDD" id="cd06667">
    <property type="entry name" value="PDZ2_MUPP1-like"/>
    <property type="match status" value="1"/>
</dbReference>
<feature type="domain" description="PDZ" evidence="6">
    <location>
        <begin position="1285"/>
        <end position="1371"/>
    </location>
</feature>
<feature type="domain" description="PDZ" evidence="6">
    <location>
        <begin position="293"/>
        <end position="373"/>
    </location>
</feature>
<feature type="region of interest" description="Disordered" evidence="5">
    <location>
        <begin position="1216"/>
        <end position="1249"/>
    </location>
</feature>
<dbReference type="CDD" id="cd06674">
    <property type="entry name" value="PDZ11_MUPP1-PDZ9_PATJ-like"/>
    <property type="match status" value="1"/>
</dbReference>
<feature type="domain" description="PDZ" evidence="6">
    <location>
        <begin position="1790"/>
        <end position="1876"/>
    </location>
</feature>
<keyword evidence="3" id="KW-0677">Repeat</keyword>
<evidence type="ECO:0000256" key="1">
    <source>
        <dbReference type="ARBA" id="ARBA00004370"/>
    </source>
</evidence>
<dbReference type="Proteomes" id="UP000076420">
    <property type="component" value="Unassembled WGS sequence"/>
</dbReference>
<feature type="domain" description="PDZ" evidence="6">
    <location>
        <begin position="1663"/>
        <end position="1745"/>
    </location>
</feature>
<feature type="domain" description="L27" evidence="7">
    <location>
        <begin position="3"/>
        <end position="63"/>
    </location>
</feature>
<feature type="compositionally biased region" description="Basic and acidic residues" evidence="5">
    <location>
        <begin position="259"/>
        <end position="274"/>
    </location>
</feature>
<dbReference type="PANTHER" id="PTHR19964">
    <property type="entry name" value="MULTIPLE PDZ DOMAIN PROTEIN"/>
    <property type="match status" value="1"/>
</dbReference>
<protein>
    <recommendedName>
        <fullName evidence="10">Multiple PDZ domain protein</fullName>
    </recommendedName>
</protein>
<sequence length="1998" mass="215662">MSLLSESETATEYLEILQQKLWTKGDHSLDNEINSFIAMLESPLFKHLLTLQGSLQELKHISQTYPVTEDVFDFSPSGELVMNESSDAFTPHAVTDSGTLKVRGKTSVNTDQLIGYSPEVEQSIHTAAAGRPIHVIQLYKPENQSLGFSVVGIKEESRNGQLGIYVKDIQPNGIAARDGRLQENDQLLSINGQPLEVSHQEAIRILQSTQGTAEIVVARGVPPASRTDLSIQTSRPLTAAAPAKTTGRPSEEEEEEGSEKEAEDKVVVDESEGKVAQEKTDMVLSTDWTQLEVIDLVNDGTGLGFGIIGGRSTGVVVKTILPGGIADQDGHLRSGDHILQIGDVNVRGMSSEQVALVLRQSGSHVRLVVARSVLEPPPFQIPHAPIIPTHQLEEHMEHFNNFMAIEAGEQEHFHNLQLQHQVHLQQVHLNQHLGSVQVHAQPLENIDLHDLEDVDVFEVDLVKDSNGLGITIAGYVGGDNTPDEISGIFVKSITEHSAAAEDGRVHVHDQIIEVDGKSLQGFSNHQAVEVLRNTGQMVKLKLVRFRHGPKYDKLQEYLAQANQSVITQQTTVKDSREINAVSNPTYDLDSKQIDLDDIQLVTDDYSGELSHDVEAAIKAAWEPIVGNDFLVVVAQLSKFKEGGGLGISLEGTVDVEDGVEVRPHHYIRSILPDGPVGLNGRLKSSDELLEVNGRRLLGLNHVNVVEILKDLPQHVRLVCARRKYPLPDTFTAPDMQIPGTLPYSHGVEPGPPLTERLVKAKSEMALSTTEAPPVDIKTKSRSMETLNAFAMWSSQPVVIELEKGERGLGFSILDYQDPVNPNETVIVIRSLVPGGVAMQDGRLVPGDRLIFVNSVNVEHATLDEAVQALKGAPRGTVKIGVAKPLPISEAFKQDAQRRPGLTKHRTASSSSSPEHLTSSDLKSPPSSPRILSPLHSTLASPEVHRISANHERTIHILKGSQHLGLTVEAVDKGVNGCIVKSINKPSAVDSDGRIHPGDFIVSINKESLRRITNAQARAILRRSSLLTSDISITYISGQNNQSANLVSEPQQSPLLQKLAHSLSKSEDEDVTNQTQPAPSPPPTEQTSTIGQKTLQTDGTPALGNQAWSPPRIVELVREPGKSLGISIVGGRVDMFNVSQENCNAGIFIKHVLPESPAGRNGTLKKGDRILEVNGVDVRNATHDEAVEVIRNSSSPITFVVQSLSYSSCPGDLESVQLQPTSSIEESTAVPSVGSIASTSPGTTPQQSFDKVDVKQLESYSDSEEEDEFGYTKKRIQKKYSDLPGLVQLVDLNRGSAAMGMGLAGNKDRSKMSVFVAGIQPDSPADQDGRIQVGDELLEVNGINLHGLSHLNVSAVIKGVNTPIVKLVTHRREDFLEHMAVKPLRYGGSSQFDVQSVPPVSPSGKENSVRSQSPLTISGPTTHVAQSSPASEPVQVIILHKQSQGLGFGIEEDNKNGRNGIYVKTITAGGLADKDQQLEVGDEILEVGDKTLSGCHYDKAIDILRAAQGSVRLKVRKTNQSNNLATGSYTPGKMQLLNTLGESTTDPSESDDNPDPKTCPIVIGKKTFIEIEKGKTGLGLSIVGGSDTLLGAIIIHEVYEDGAAARDGRLWAGDQILEVNNEDLTDATHNRALQVLRQTPPVVQMTVYRDESQIREEDILDVFTVELLKRPGKGLGLSIVGKKSDVGIYISDIVKGGVAEADARLMQGDQILAVNGEDMRNATQEYAAAVLKTLMGKVSLTVGRLKAGSKSSSRKNSNYESSLKKSDSSVSNKSKGKHSKNPSEDLNHLRVVELEQDLSGSFGISVAGGLNSPIGDAPVIIATLNPTGPAAMSGKLRAGDKIININGTSTEGMTHEQVISALRADTKVVLHVVQGEAVSITGQRSRHVSGEVMDPKDMNVEVEEMEDDGQPPQFKQITLNRGPDGLGFSIIGGHGSPHGDLPIYVKNVFNKGAAFEEGRLRRGDQILTVNGQPLDGLTHEEAVNILKNTRGTVTLGILS</sequence>
<evidence type="ECO:0000256" key="5">
    <source>
        <dbReference type="SAM" id="MobiDB-lite"/>
    </source>
</evidence>
<dbReference type="FunFam" id="2.30.42.10:FF:000038">
    <property type="entry name" value="Multiple PDZ domain protein isoform X1"/>
    <property type="match status" value="1"/>
</dbReference>
<feature type="compositionally biased region" description="Low complexity" evidence="5">
    <location>
        <begin position="1748"/>
        <end position="1760"/>
    </location>
</feature>
<dbReference type="InterPro" id="IPR036034">
    <property type="entry name" value="PDZ_sf"/>
</dbReference>
<dbReference type="CDD" id="cd06671">
    <property type="entry name" value="PDZ7_MUPP1-PD6_PATJ-like"/>
    <property type="match status" value="1"/>
</dbReference>
<evidence type="ECO:0000313" key="8">
    <source>
        <dbReference type="EnsemblMetazoa" id="BGLB017571-PE"/>
    </source>
</evidence>
<feature type="region of interest" description="Disordered" evidence="5">
    <location>
        <begin position="1392"/>
        <end position="1428"/>
    </location>
</feature>
<dbReference type="CDD" id="cd06676">
    <property type="entry name" value="PDZ13_MUPP1-like"/>
    <property type="match status" value="1"/>
</dbReference>
<dbReference type="CDD" id="cd10817">
    <property type="entry name" value="PDZ9_MUPP1-like"/>
    <property type="match status" value="1"/>
</dbReference>
<evidence type="ECO:0000313" key="9">
    <source>
        <dbReference type="Proteomes" id="UP000076420"/>
    </source>
</evidence>
<dbReference type="VEuPathDB" id="VectorBase:BGLB017571"/>
<feature type="region of interest" description="Disordered" evidence="5">
    <location>
        <begin position="225"/>
        <end position="274"/>
    </location>
</feature>
<dbReference type="CDD" id="cd06670">
    <property type="entry name" value="PDZ6_MUPP1-like"/>
    <property type="match status" value="1"/>
</dbReference>
<dbReference type="PROSITE" id="PS51022">
    <property type="entry name" value="L27"/>
    <property type="match status" value="1"/>
</dbReference>
<dbReference type="EnsemblMetazoa" id="BGLB017571-RE">
    <property type="protein sequence ID" value="BGLB017571-PE"/>
    <property type="gene ID" value="BGLB017571"/>
</dbReference>
<dbReference type="SMART" id="SM00228">
    <property type="entry name" value="PDZ"/>
    <property type="match status" value="13"/>
</dbReference>